<evidence type="ECO:0000313" key="2">
    <source>
        <dbReference type="EMBL" id="GGK05750.1"/>
    </source>
</evidence>
<name>A0A8J3BAW2_9ACTN</name>
<dbReference type="SMART" id="SM00909">
    <property type="entry name" value="Germane"/>
    <property type="match status" value="1"/>
</dbReference>
<gene>
    <name evidence="2" type="ORF">GCM10010123_39610</name>
</gene>
<evidence type="ECO:0000259" key="1">
    <source>
        <dbReference type="SMART" id="SM00909"/>
    </source>
</evidence>
<sequence>MLGLAGCGVPGSGDVVVQERVGEAQVPSGDEGTWPLAERASITDPQEFLRNLLSATAGDPSQAAARVRTFADPRLRDRWQPPPTVHLVEVEGKPIIDQRVGGFDATVEVIHLGELSDKGVVLPRERQRRTYVFRLSLGPDGLYLTDAPPVLLLPTTDLQQYFERRTLYFWSTDGQYLVPDVRYLSRRDVPRAQWATQLVQWLLTGPSPLIRPVVRPTDADLVGNVISGGSRWTVNLSRAPFTDATRIATQLRWTLAEPSGRADPVSLQVGRDRVTDEDSRYLAANAAYRAQDPAPLCVLGGRVRQIGTLPPGAVSVPSLPAGYRGVLKAAYQRLGNARYAAVVRVAGRGRYTVDIGTGDANLFQHVRPTLLRARAIGQPAWVPTRALALVIADGRLYALRPRTSTVRPVAGAPAGTTAVAVAPDGRRVAFIAGGQLYTAGLAADGPTVSLANRVRLPLSQLTDPTAVAWIEQSRFAVTGRQPRIGQTQAWAMSADGALQEPLQLPTQGLGTVPVTQLVGVADDPSDGSAPGPLMYEANRLSYQELGGAPVTAERVLAPGPDADKLGYPTAPFFLS</sequence>
<dbReference type="InterPro" id="IPR011042">
    <property type="entry name" value="6-blade_b-propeller_TolB-like"/>
</dbReference>
<dbReference type="InterPro" id="IPR019606">
    <property type="entry name" value="GerMN"/>
</dbReference>
<reference evidence="2" key="1">
    <citation type="journal article" date="2014" name="Int. J. Syst. Evol. Microbiol.">
        <title>Complete genome sequence of Corynebacterium casei LMG S-19264T (=DSM 44701T), isolated from a smear-ripened cheese.</title>
        <authorList>
            <consortium name="US DOE Joint Genome Institute (JGI-PGF)"/>
            <person name="Walter F."/>
            <person name="Albersmeier A."/>
            <person name="Kalinowski J."/>
            <person name="Ruckert C."/>
        </authorList>
    </citation>
    <scope>NUCLEOTIDE SEQUENCE</scope>
    <source>
        <strain evidence="2">JCM 3090</strain>
    </source>
</reference>
<dbReference type="InterPro" id="IPR011044">
    <property type="entry name" value="Quino_amine_DH_bsu"/>
</dbReference>
<protein>
    <recommendedName>
        <fullName evidence="1">GerMN domain-containing protein</fullName>
    </recommendedName>
</protein>
<organism evidence="2 3">
    <name type="scientific">Pilimelia anulata</name>
    <dbReference type="NCBI Taxonomy" id="53371"/>
    <lineage>
        <taxon>Bacteria</taxon>
        <taxon>Bacillati</taxon>
        <taxon>Actinomycetota</taxon>
        <taxon>Actinomycetes</taxon>
        <taxon>Micromonosporales</taxon>
        <taxon>Micromonosporaceae</taxon>
        <taxon>Pilimelia</taxon>
    </lineage>
</organism>
<dbReference type="InterPro" id="IPR018910">
    <property type="entry name" value="LpqB_C"/>
</dbReference>
<dbReference type="EMBL" id="BMQB01000010">
    <property type="protein sequence ID" value="GGK05750.1"/>
    <property type="molecule type" value="Genomic_DNA"/>
</dbReference>
<keyword evidence="3" id="KW-1185">Reference proteome</keyword>
<dbReference type="Pfam" id="PF10646">
    <property type="entry name" value="Germane"/>
    <property type="match status" value="1"/>
</dbReference>
<comment type="caution">
    <text evidence="2">The sequence shown here is derived from an EMBL/GenBank/DDBJ whole genome shotgun (WGS) entry which is preliminary data.</text>
</comment>
<dbReference type="SUPFAM" id="SSF50969">
    <property type="entry name" value="YVTN repeat-like/Quinoprotein amine dehydrogenase"/>
    <property type="match status" value="1"/>
</dbReference>
<dbReference type="Pfam" id="PF10647">
    <property type="entry name" value="Gmad1"/>
    <property type="match status" value="1"/>
</dbReference>
<dbReference type="Gene3D" id="2.120.10.30">
    <property type="entry name" value="TolB, C-terminal domain"/>
    <property type="match status" value="1"/>
</dbReference>
<accession>A0A8J3BAW2</accession>
<proteinExistence type="predicted"/>
<reference evidence="2" key="2">
    <citation type="submission" date="2020-09" db="EMBL/GenBank/DDBJ databases">
        <authorList>
            <person name="Sun Q."/>
            <person name="Ohkuma M."/>
        </authorList>
    </citation>
    <scope>NUCLEOTIDE SEQUENCE</scope>
    <source>
        <strain evidence="2">JCM 3090</strain>
    </source>
</reference>
<dbReference type="Proteomes" id="UP000649739">
    <property type="component" value="Unassembled WGS sequence"/>
</dbReference>
<dbReference type="AlphaFoldDB" id="A0A8J3BAW2"/>
<feature type="domain" description="GerMN" evidence="1">
    <location>
        <begin position="195"/>
        <end position="277"/>
    </location>
</feature>
<evidence type="ECO:0000313" key="3">
    <source>
        <dbReference type="Proteomes" id="UP000649739"/>
    </source>
</evidence>